<proteinExistence type="predicted"/>
<keyword evidence="3" id="KW-1185">Reference proteome</keyword>
<dbReference type="EMBL" id="BNCP01000006">
    <property type="protein sequence ID" value="GIL74945.1"/>
    <property type="molecule type" value="Genomic_DNA"/>
</dbReference>
<gene>
    <name evidence="2" type="ORF">Vretifemale_4808</name>
</gene>
<reference evidence="2" key="1">
    <citation type="journal article" date="2021" name="Proc. Natl. Acad. Sci. U.S.A.">
        <title>Three genomes in the algal genus Volvox reveal the fate of a haploid sex-determining region after a transition to homothallism.</title>
        <authorList>
            <person name="Yamamoto K."/>
            <person name="Hamaji T."/>
            <person name="Kawai-Toyooka H."/>
            <person name="Matsuzaki R."/>
            <person name="Takahashi F."/>
            <person name="Nishimura Y."/>
            <person name="Kawachi M."/>
            <person name="Noguchi H."/>
            <person name="Minakuchi Y."/>
            <person name="Umen J.G."/>
            <person name="Toyoda A."/>
            <person name="Nozaki H."/>
        </authorList>
    </citation>
    <scope>NUCLEOTIDE SEQUENCE</scope>
    <source>
        <strain evidence="2">NIES-3786</strain>
    </source>
</reference>
<comment type="caution">
    <text evidence="2">The sequence shown here is derived from an EMBL/GenBank/DDBJ whole genome shotgun (WGS) entry which is preliminary data.</text>
</comment>
<dbReference type="Proteomes" id="UP000747110">
    <property type="component" value="Unassembled WGS sequence"/>
</dbReference>
<evidence type="ECO:0000313" key="2">
    <source>
        <dbReference type="EMBL" id="GIL74945.1"/>
    </source>
</evidence>
<dbReference type="OrthoDB" id="526785at2759"/>
<evidence type="ECO:0000313" key="3">
    <source>
        <dbReference type="Proteomes" id="UP000747110"/>
    </source>
</evidence>
<accession>A0A8J4FG52</accession>
<protein>
    <submittedName>
        <fullName evidence="2">Uncharacterized protein</fullName>
    </submittedName>
</protein>
<organism evidence="2 3">
    <name type="scientific">Volvox reticuliferus</name>
    <dbReference type="NCBI Taxonomy" id="1737510"/>
    <lineage>
        <taxon>Eukaryota</taxon>
        <taxon>Viridiplantae</taxon>
        <taxon>Chlorophyta</taxon>
        <taxon>core chlorophytes</taxon>
        <taxon>Chlorophyceae</taxon>
        <taxon>CS clade</taxon>
        <taxon>Chlamydomonadales</taxon>
        <taxon>Volvocaceae</taxon>
        <taxon>Volvox</taxon>
    </lineage>
</organism>
<feature type="compositionally biased region" description="Polar residues" evidence="1">
    <location>
        <begin position="7"/>
        <end position="17"/>
    </location>
</feature>
<name>A0A8J4FG52_9CHLO</name>
<evidence type="ECO:0000256" key="1">
    <source>
        <dbReference type="SAM" id="MobiDB-lite"/>
    </source>
</evidence>
<sequence>MFRARNRGSQTSGSSALNKCPRPLCSMRLDNGPSHQFGPSVQDQLLELQTKVGALRRDNALLLTQLARAVKCLNAVSAENQLLRTEIASLLPSLSNQDIQR</sequence>
<feature type="region of interest" description="Disordered" evidence="1">
    <location>
        <begin position="1"/>
        <end position="22"/>
    </location>
</feature>
<dbReference type="AlphaFoldDB" id="A0A8J4FG52"/>